<evidence type="ECO:0000256" key="1">
    <source>
        <dbReference type="SAM" id="Phobius"/>
    </source>
</evidence>
<sequence length="81" mass="9442">MLSWKKEMQQYLLYLSAFSQFSIFVEGNVGMLVRLAYQTNLLSMLLLHPISSQLTMIFKNTRCLNLFQNSLTVSVKLYITE</sequence>
<evidence type="ECO:0000313" key="2">
    <source>
        <dbReference type="EMBL" id="KAJ6340396.1"/>
    </source>
</evidence>
<reference evidence="2" key="1">
    <citation type="submission" date="2022-10" db="EMBL/GenBank/DDBJ databases">
        <authorList>
            <person name="Hyden B.L."/>
            <person name="Feng K."/>
            <person name="Yates T."/>
            <person name="Jawdy S."/>
            <person name="Smart L.B."/>
            <person name="Muchero W."/>
        </authorList>
    </citation>
    <scope>NUCLEOTIDE SEQUENCE</scope>
    <source>
        <tissue evidence="2">Shoot tip</tissue>
    </source>
</reference>
<evidence type="ECO:0000313" key="3">
    <source>
        <dbReference type="Proteomes" id="UP001141253"/>
    </source>
</evidence>
<proteinExistence type="predicted"/>
<feature type="transmembrane region" description="Helical" evidence="1">
    <location>
        <begin position="12"/>
        <end position="37"/>
    </location>
</feature>
<keyword evidence="1" id="KW-0472">Membrane</keyword>
<protein>
    <submittedName>
        <fullName evidence="2">Uncharacterized protein</fullName>
    </submittedName>
</protein>
<gene>
    <name evidence="2" type="ORF">OIU77_008203</name>
</gene>
<keyword evidence="1" id="KW-1133">Transmembrane helix</keyword>
<organism evidence="2 3">
    <name type="scientific">Salix suchowensis</name>
    <dbReference type="NCBI Taxonomy" id="1278906"/>
    <lineage>
        <taxon>Eukaryota</taxon>
        <taxon>Viridiplantae</taxon>
        <taxon>Streptophyta</taxon>
        <taxon>Embryophyta</taxon>
        <taxon>Tracheophyta</taxon>
        <taxon>Spermatophyta</taxon>
        <taxon>Magnoliopsida</taxon>
        <taxon>eudicotyledons</taxon>
        <taxon>Gunneridae</taxon>
        <taxon>Pentapetalae</taxon>
        <taxon>rosids</taxon>
        <taxon>fabids</taxon>
        <taxon>Malpighiales</taxon>
        <taxon>Salicaceae</taxon>
        <taxon>Saliceae</taxon>
        <taxon>Salix</taxon>
    </lineage>
</organism>
<name>A0ABQ9AK38_9ROSI</name>
<dbReference type="Proteomes" id="UP001141253">
    <property type="component" value="Chromosome 15W"/>
</dbReference>
<keyword evidence="3" id="KW-1185">Reference proteome</keyword>
<accession>A0ABQ9AK38</accession>
<dbReference type="EMBL" id="JAPFFI010000020">
    <property type="protein sequence ID" value="KAJ6340396.1"/>
    <property type="molecule type" value="Genomic_DNA"/>
</dbReference>
<comment type="caution">
    <text evidence="2">The sequence shown here is derived from an EMBL/GenBank/DDBJ whole genome shotgun (WGS) entry which is preliminary data.</text>
</comment>
<keyword evidence="1" id="KW-0812">Transmembrane</keyword>
<reference evidence="2" key="2">
    <citation type="journal article" date="2023" name="Int. J. Mol. Sci.">
        <title>De Novo Assembly and Annotation of 11 Diverse Shrub Willow (Salix) Genomes Reveals Novel Gene Organization in Sex-Linked Regions.</title>
        <authorList>
            <person name="Hyden B."/>
            <person name="Feng K."/>
            <person name="Yates T.B."/>
            <person name="Jawdy S."/>
            <person name="Cereghino C."/>
            <person name="Smart L.B."/>
            <person name="Muchero W."/>
        </authorList>
    </citation>
    <scope>NUCLEOTIDE SEQUENCE</scope>
    <source>
        <tissue evidence="2">Shoot tip</tissue>
    </source>
</reference>